<dbReference type="Gene3D" id="3.40.50.1240">
    <property type="entry name" value="Phosphoglycerate mutase-like"/>
    <property type="match status" value="1"/>
</dbReference>
<keyword evidence="5" id="KW-1185">Reference proteome</keyword>
<dbReference type="PANTHER" id="PTHR46517:SF1">
    <property type="entry name" value="FRUCTOSE-2,6-BISPHOSPHATASE TIGAR"/>
    <property type="match status" value="1"/>
</dbReference>
<dbReference type="SUPFAM" id="SSF53254">
    <property type="entry name" value="Phosphoglycerate mutase-like"/>
    <property type="match status" value="1"/>
</dbReference>
<evidence type="ECO:0000313" key="4">
    <source>
        <dbReference type="EMBL" id="OYN79277.1"/>
    </source>
</evidence>
<evidence type="ECO:0000256" key="1">
    <source>
        <dbReference type="ARBA" id="ARBA00022801"/>
    </source>
</evidence>
<dbReference type="PANTHER" id="PTHR46517">
    <property type="entry name" value="FRUCTOSE-2,6-BISPHOSPHATASE TIGAR"/>
    <property type="match status" value="1"/>
</dbReference>
<dbReference type="AlphaFoldDB" id="A0A255DIK9"/>
<sequence>MEFGMRDHTGARRLTLKAITTVFAAVALFLTSALPAWAADSITLTWVRHGESYGNIAGAGIDTSVPGPQLTALGEQQAEAIAQQLKDGGYDSIYTSNMIRTQETAAPLEALLPNLPVYEEAGIHEISAGIFEGSPIDSGLGRIAYFLIPVAWTLGLRSLPIPGGENGNGFEARVNGVINDVIANGDTNPLLFSHGATIMIWTMMNVKNPDILLMLTHTLGNTAVVVVTGNPEDGWTLVSWDGVQVSQTPSLGTKLFVNVRDLVVAPQTAVYNVVQALKSRDFSQVVAAVRDGVVMVAKAGVAFVKNTVTDIAQAIRGALPGGAAATSTSVAAKTKSTSAAATTQATEETSNGATDLGDGNKVEPGKAGAGSTRRDSSAQATSDDTSQSASTDKADGGAKKGTGSSRRAGTHKAAA</sequence>
<accession>A0A255DIK9</accession>
<dbReference type="InterPro" id="IPR051695">
    <property type="entry name" value="Phosphoglycerate_Mutase"/>
</dbReference>
<reference evidence="4 5" key="1">
    <citation type="submission" date="2017-07" db="EMBL/GenBank/DDBJ databases">
        <title>The new phylogeny of genus Mycobacterium.</title>
        <authorList>
            <person name="Tortoli E."/>
            <person name="Trovato A."/>
            <person name="Cirillo D.M."/>
        </authorList>
    </citation>
    <scope>NUCLEOTIDE SEQUENCE [LARGE SCALE GENOMIC DNA]</scope>
    <source>
        <strain evidence="4 5">ATCC 33027</strain>
    </source>
</reference>
<keyword evidence="3" id="KW-0732">Signal</keyword>
<keyword evidence="1" id="KW-0378">Hydrolase</keyword>
<name>A0A255DIK9_9MYCO</name>
<organism evidence="4 5">
    <name type="scientific">Mycolicibacterium sphagni</name>
    <dbReference type="NCBI Taxonomy" id="1786"/>
    <lineage>
        <taxon>Bacteria</taxon>
        <taxon>Bacillati</taxon>
        <taxon>Actinomycetota</taxon>
        <taxon>Actinomycetes</taxon>
        <taxon>Mycobacteriales</taxon>
        <taxon>Mycobacteriaceae</taxon>
        <taxon>Mycolicibacterium</taxon>
    </lineage>
</organism>
<feature type="compositionally biased region" description="Low complexity" evidence="2">
    <location>
        <begin position="377"/>
        <end position="391"/>
    </location>
</feature>
<dbReference type="EMBL" id="NOZR01000009">
    <property type="protein sequence ID" value="OYN79277.1"/>
    <property type="molecule type" value="Genomic_DNA"/>
</dbReference>
<dbReference type="InterPro" id="IPR029033">
    <property type="entry name" value="His_PPase_superfam"/>
</dbReference>
<comment type="caution">
    <text evidence="4">The sequence shown here is derived from an EMBL/GenBank/DDBJ whole genome shotgun (WGS) entry which is preliminary data.</text>
</comment>
<feature type="chain" id="PRO_5012310197" description="Histidine phosphatase family protein" evidence="3">
    <location>
        <begin position="39"/>
        <end position="415"/>
    </location>
</feature>
<dbReference type="GO" id="GO:0004331">
    <property type="term" value="F:fructose-2,6-bisphosphate 2-phosphatase activity"/>
    <property type="evidence" value="ECO:0007669"/>
    <property type="project" value="TreeGrafter"/>
</dbReference>
<dbReference type="SMART" id="SM00855">
    <property type="entry name" value="PGAM"/>
    <property type="match status" value="1"/>
</dbReference>
<gene>
    <name evidence="4" type="ORF">CG716_13040</name>
</gene>
<feature type="signal peptide" evidence="3">
    <location>
        <begin position="1"/>
        <end position="38"/>
    </location>
</feature>
<dbReference type="Pfam" id="PF00300">
    <property type="entry name" value="His_Phos_1"/>
    <property type="match status" value="1"/>
</dbReference>
<feature type="compositionally biased region" description="Low complexity" evidence="2">
    <location>
        <begin position="334"/>
        <end position="350"/>
    </location>
</feature>
<dbReference type="GO" id="GO:0045820">
    <property type="term" value="P:negative regulation of glycolytic process"/>
    <property type="evidence" value="ECO:0007669"/>
    <property type="project" value="TreeGrafter"/>
</dbReference>
<dbReference type="Proteomes" id="UP000216063">
    <property type="component" value="Unassembled WGS sequence"/>
</dbReference>
<feature type="region of interest" description="Disordered" evidence="2">
    <location>
        <begin position="334"/>
        <end position="415"/>
    </location>
</feature>
<dbReference type="CDD" id="cd07067">
    <property type="entry name" value="HP_PGM_like"/>
    <property type="match status" value="1"/>
</dbReference>
<proteinExistence type="predicted"/>
<dbReference type="InterPro" id="IPR013078">
    <property type="entry name" value="His_Pase_superF_clade-1"/>
</dbReference>
<protein>
    <recommendedName>
        <fullName evidence="6">Histidine phosphatase family protein</fullName>
    </recommendedName>
</protein>
<evidence type="ECO:0000256" key="2">
    <source>
        <dbReference type="SAM" id="MobiDB-lite"/>
    </source>
</evidence>
<dbReference type="GO" id="GO:0043456">
    <property type="term" value="P:regulation of pentose-phosphate shunt"/>
    <property type="evidence" value="ECO:0007669"/>
    <property type="project" value="TreeGrafter"/>
</dbReference>
<evidence type="ECO:0000313" key="5">
    <source>
        <dbReference type="Proteomes" id="UP000216063"/>
    </source>
</evidence>
<dbReference type="OrthoDB" id="9793115at2"/>
<dbReference type="GO" id="GO:0005829">
    <property type="term" value="C:cytosol"/>
    <property type="evidence" value="ECO:0007669"/>
    <property type="project" value="TreeGrafter"/>
</dbReference>
<evidence type="ECO:0008006" key="6">
    <source>
        <dbReference type="Google" id="ProtNLM"/>
    </source>
</evidence>
<evidence type="ECO:0000256" key="3">
    <source>
        <dbReference type="SAM" id="SignalP"/>
    </source>
</evidence>